<organism evidence="1 2">
    <name type="scientific">Curtobacterium flaccumfaciens</name>
    <dbReference type="NCBI Taxonomy" id="2035"/>
    <lineage>
        <taxon>Bacteria</taxon>
        <taxon>Bacillati</taxon>
        <taxon>Actinomycetota</taxon>
        <taxon>Actinomycetes</taxon>
        <taxon>Micrococcales</taxon>
        <taxon>Microbacteriaceae</taxon>
        <taxon>Curtobacterium</taxon>
    </lineage>
</organism>
<comment type="caution">
    <text evidence="1">The sequence shown here is derived from an EMBL/GenBank/DDBJ whole genome shotgun (WGS) entry which is preliminary data.</text>
</comment>
<dbReference type="Proteomes" id="UP000295764">
    <property type="component" value="Unassembled WGS sequence"/>
</dbReference>
<dbReference type="RefSeq" id="WP_133520604.1">
    <property type="nucleotide sequence ID" value="NZ_SNVW01000010.1"/>
</dbReference>
<sequence>MHERVLTIPLIRTGDYPSAERRSLQRRVRRGDLAAIRPGVLVEPAHLEGLHPEHRHLLLVRATAPSIRPPIVISHRSAAAVHGLPFVGTPPAKVEVSDPRRDRTGTSAFLHVHASGLPDEIGDRWSGLPPTRTIDLCGATTTSLVQTLVDVAAAAPLLDVVPMIDAALHHRRLLPDMLATELETRWRKGHAKAALAIGMGSALSESPAESVCRVRFRQVGAPEPEQQHVFARHGERTAIVDFWFPAQGVVVEVDGRSKYSDDPDRSTAEAHWQEKRREDYIRSFPEVRFVVRLSWSDLMDPERVRTVLVRAGVPCR</sequence>
<protein>
    <recommendedName>
        <fullName evidence="3">Transcriptional regulator, AbiEi antitoxin, Type IV TA system</fullName>
    </recommendedName>
</protein>
<evidence type="ECO:0008006" key="3">
    <source>
        <dbReference type="Google" id="ProtNLM"/>
    </source>
</evidence>
<proteinExistence type="predicted"/>
<evidence type="ECO:0000313" key="1">
    <source>
        <dbReference type="EMBL" id="TDN42877.1"/>
    </source>
</evidence>
<dbReference type="OrthoDB" id="5517693at2"/>
<gene>
    <name evidence="1" type="ORF">EDF64_110138</name>
</gene>
<accession>A0A4R6DEA4</accession>
<name>A0A4R6DEA4_9MICO</name>
<dbReference type="EMBL" id="SNVW01000010">
    <property type="protein sequence ID" value="TDN42877.1"/>
    <property type="molecule type" value="Genomic_DNA"/>
</dbReference>
<reference evidence="1 2" key="1">
    <citation type="submission" date="2019-03" db="EMBL/GenBank/DDBJ databases">
        <title>Genomic analyses of the natural microbiome of Caenorhabditis elegans.</title>
        <authorList>
            <person name="Samuel B."/>
        </authorList>
    </citation>
    <scope>NUCLEOTIDE SEQUENCE [LARGE SCALE GENOMIC DNA]</scope>
    <source>
        <strain evidence="1 2">JUb65</strain>
    </source>
</reference>
<evidence type="ECO:0000313" key="2">
    <source>
        <dbReference type="Proteomes" id="UP000295764"/>
    </source>
</evidence>
<dbReference type="AlphaFoldDB" id="A0A4R6DEA4"/>